<proteinExistence type="predicted"/>
<reference evidence="9" key="1">
    <citation type="submission" date="2025-08" db="UniProtKB">
        <authorList>
            <consortium name="Ensembl"/>
        </authorList>
    </citation>
    <scope>IDENTIFICATION</scope>
</reference>
<feature type="region of interest" description="Disordered" evidence="7">
    <location>
        <begin position="276"/>
        <end position="301"/>
    </location>
</feature>
<feature type="compositionally biased region" description="Basic and acidic residues" evidence="7">
    <location>
        <begin position="281"/>
        <end position="301"/>
    </location>
</feature>
<dbReference type="OMA" id="IDKHERT"/>
<evidence type="ECO:0000256" key="1">
    <source>
        <dbReference type="ARBA" id="ARBA00004607"/>
    </source>
</evidence>
<dbReference type="GeneTree" id="ENSGT00940000153190"/>
<dbReference type="GO" id="GO:0007099">
    <property type="term" value="P:centriole replication"/>
    <property type="evidence" value="ECO:0007669"/>
    <property type="project" value="TreeGrafter"/>
</dbReference>
<dbReference type="PANTHER" id="PTHR18875:SF7">
    <property type="entry name" value="CENTROSOMAL PROTEIN OF 63 KDA"/>
    <property type="match status" value="1"/>
</dbReference>
<feature type="coiled-coil region" evidence="6">
    <location>
        <begin position="170"/>
        <end position="229"/>
    </location>
</feature>
<keyword evidence="10" id="KW-1185">Reference proteome</keyword>
<evidence type="ECO:0000256" key="6">
    <source>
        <dbReference type="SAM" id="Coils"/>
    </source>
</evidence>
<feature type="coiled-coil region" evidence="6">
    <location>
        <begin position="19"/>
        <end position="113"/>
    </location>
</feature>
<evidence type="ECO:0000256" key="5">
    <source>
        <dbReference type="ARBA" id="ARBA00047022"/>
    </source>
</evidence>
<evidence type="ECO:0000313" key="10">
    <source>
        <dbReference type="Proteomes" id="UP000694381"/>
    </source>
</evidence>
<dbReference type="Pfam" id="PF17045">
    <property type="entry name" value="CEP63"/>
    <property type="match status" value="1"/>
</dbReference>
<evidence type="ECO:0000256" key="2">
    <source>
        <dbReference type="ARBA" id="ARBA00021306"/>
    </source>
</evidence>
<dbReference type="PANTHER" id="PTHR18875">
    <property type="entry name" value="SARCOMA ANTIGEN NY-SAR-24/CYTOSKELETAL PROTEIN SOJO"/>
    <property type="match status" value="1"/>
</dbReference>
<gene>
    <name evidence="9" type="primary">Cep63</name>
</gene>
<dbReference type="GO" id="GO:0098535">
    <property type="term" value="P:de novo centriole assembly involved in multi-ciliated epithelial cell differentiation"/>
    <property type="evidence" value="ECO:0007669"/>
    <property type="project" value="TreeGrafter"/>
</dbReference>
<dbReference type="AlphaFoldDB" id="A0A8C6QM20"/>
<name>A0A8C6QM20_NANGA</name>
<dbReference type="GO" id="GO:0034451">
    <property type="term" value="C:centriolar satellite"/>
    <property type="evidence" value="ECO:0007669"/>
    <property type="project" value="UniProtKB-SubCell"/>
</dbReference>
<sequence>VEVLRQQIDKHERTKQDMAIGYKQELKKLQEELGRLKRSYEKLQRKQIREFRGNTKNQREDRSEIEKLTGKIEEFRQKSLDWEKQRLIYQQQVSSLEAQRKALAEQSEIIQAQLANRKQKLESVELSSQSEIQHLNSKLERAKDTIYANELEIERLNMRVNDLTGTNMTILQEQRQKEEKLRESEKLLEALQEEQKELKANLQSQEYFIHEAKMQKEKQQTKLKAVDTQHSVETVLKEQILQAEQTYSSALEGMKVEISQLTQELHQRDITIASAKCSSSDMEKQLKAEMQKAEEKAVEHK</sequence>
<evidence type="ECO:0000256" key="3">
    <source>
        <dbReference type="ARBA" id="ARBA00022490"/>
    </source>
</evidence>
<evidence type="ECO:0000256" key="7">
    <source>
        <dbReference type="SAM" id="MobiDB-lite"/>
    </source>
</evidence>
<evidence type="ECO:0000256" key="4">
    <source>
        <dbReference type="ARBA" id="ARBA00023054"/>
    </source>
</evidence>
<evidence type="ECO:0000313" key="9">
    <source>
        <dbReference type="Ensembl" id="ENSNGAP00000006037.1"/>
    </source>
</evidence>
<comment type="subcellular location">
    <subcellularLocation>
        <location evidence="1">Cytoplasm</location>
        <location evidence="1">Cytoskeleton</location>
        <location evidence="1">Microtubule organizing center</location>
        <location evidence="1">Centrosome</location>
        <location evidence="1">Centriolar satellite</location>
    </subcellularLocation>
</comment>
<keyword evidence="3" id="KW-0963">Cytoplasm</keyword>
<keyword evidence="4 6" id="KW-0175">Coiled coil</keyword>
<organism evidence="9 10">
    <name type="scientific">Nannospalax galili</name>
    <name type="common">Northern Israeli blind subterranean mole rat</name>
    <name type="synonym">Spalax galili</name>
    <dbReference type="NCBI Taxonomy" id="1026970"/>
    <lineage>
        <taxon>Eukaryota</taxon>
        <taxon>Metazoa</taxon>
        <taxon>Chordata</taxon>
        <taxon>Craniata</taxon>
        <taxon>Vertebrata</taxon>
        <taxon>Euteleostomi</taxon>
        <taxon>Mammalia</taxon>
        <taxon>Eutheria</taxon>
        <taxon>Euarchontoglires</taxon>
        <taxon>Glires</taxon>
        <taxon>Rodentia</taxon>
        <taxon>Myomorpha</taxon>
        <taxon>Muroidea</taxon>
        <taxon>Spalacidae</taxon>
        <taxon>Spalacinae</taxon>
        <taxon>Nannospalax</taxon>
    </lineage>
</organism>
<dbReference type="InterPro" id="IPR031470">
    <property type="entry name" value="CEP63/Deup1_N"/>
</dbReference>
<evidence type="ECO:0000259" key="8">
    <source>
        <dbReference type="Pfam" id="PF17045"/>
    </source>
</evidence>
<comment type="subunit">
    <text evidence="5">Interacts with CEP152 and CDK1; these interactions recruit both ligands to centrosomes. Interacts with CDK2, CDK5RAP2, WDR62, CEP90, KIAA0753/moonraker and CCDC14. CEP63, CDK5RAP2, CEP152, WDR62 are proposed to form a stepwise assembled complex at the centrosome forming a ring near parental centrioles. Interacts with CCDC57; the interaction is required for their location to proximal end of centrioles. Interacts with FXR1; promoting its stabilization.</text>
</comment>
<feature type="domain" description="CEP63/Deup1 N-terminal" evidence="8">
    <location>
        <begin position="1"/>
        <end position="206"/>
    </location>
</feature>
<accession>A0A8C6QM20</accession>
<reference evidence="9" key="2">
    <citation type="submission" date="2025-09" db="UniProtKB">
        <authorList>
            <consortium name="Ensembl"/>
        </authorList>
    </citation>
    <scope>IDENTIFICATION</scope>
</reference>
<dbReference type="Proteomes" id="UP000694381">
    <property type="component" value="Unassembled WGS sequence"/>
</dbReference>
<dbReference type="GO" id="GO:0005814">
    <property type="term" value="C:centriole"/>
    <property type="evidence" value="ECO:0007669"/>
    <property type="project" value="TreeGrafter"/>
</dbReference>
<dbReference type="Ensembl" id="ENSNGAT00000010612.1">
    <property type="protein sequence ID" value="ENSNGAP00000006037.1"/>
    <property type="gene ID" value="ENSNGAG00000008802.1"/>
</dbReference>
<protein>
    <recommendedName>
        <fullName evidence="2">Centrosomal protein of 63 kDa</fullName>
    </recommendedName>
</protein>